<reference evidence="16" key="1">
    <citation type="submission" date="2021-12" db="EMBL/GenBank/DDBJ databases">
        <authorList>
            <person name="King R."/>
        </authorList>
    </citation>
    <scope>NUCLEOTIDE SEQUENCE</scope>
</reference>
<evidence type="ECO:0000256" key="14">
    <source>
        <dbReference type="RuleBase" id="RU000461"/>
    </source>
</evidence>
<evidence type="ECO:0000256" key="15">
    <source>
        <dbReference type="SAM" id="Phobius"/>
    </source>
</evidence>
<keyword evidence="15" id="KW-0812">Transmembrane</keyword>
<comment type="similarity">
    <text evidence="4 14">Belongs to the cytochrome P450 family.</text>
</comment>
<feature type="transmembrane region" description="Helical" evidence="15">
    <location>
        <begin position="12"/>
        <end position="29"/>
    </location>
</feature>
<feature type="binding site" description="axial binding residue" evidence="13">
    <location>
        <position position="459"/>
    </location>
    <ligand>
        <name>heme</name>
        <dbReference type="ChEBI" id="CHEBI:30413"/>
    </ligand>
    <ligandPart>
        <name>Fe</name>
        <dbReference type="ChEBI" id="CHEBI:18248"/>
    </ligandPart>
</feature>
<dbReference type="InterPro" id="IPR036396">
    <property type="entry name" value="Cyt_P450_sf"/>
</dbReference>
<gene>
    <name evidence="16" type="ORF">BEMITA_LOCUS12798</name>
</gene>
<dbReference type="Proteomes" id="UP001152759">
    <property type="component" value="Chromosome 8"/>
</dbReference>
<evidence type="ECO:0000256" key="1">
    <source>
        <dbReference type="ARBA" id="ARBA00001971"/>
    </source>
</evidence>
<dbReference type="InterPro" id="IPR017972">
    <property type="entry name" value="Cyt_P450_CS"/>
</dbReference>
<dbReference type="PROSITE" id="PS00086">
    <property type="entry name" value="CYTOCHROME_P450"/>
    <property type="match status" value="1"/>
</dbReference>
<evidence type="ECO:0000256" key="3">
    <source>
        <dbReference type="ARBA" id="ARBA00004406"/>
    </source>
</evidence>
<dbReference type="GO" id="GO:0004497">
    <property type="term" value="F:monooxygenase activity"/>
    <property type="evidence" value="ECO:0007669"/>
    <property type="project" value="UniProtKB-KW"/>
</dbReference>
<evidence type="ECO:0000256" key="13">
    <source>
        <dbReference type="PIRSR" id="PIRSR602401-1"/>
    </source>
</evidence>
<dbReference type="PRINTS" id="PR00463">
    <property type="entry name" value="EP450I"/>
</dbReference>
<dbReference type="GO" id="GO:0005789">
    <property type="term" value="C:endoplasmic reticulum membrane"/>
    <property type="evidence" value="ECO:0007669"/>
    <property type="project" value="UniProtKB-SubCell"/>
</dbReference>
<dbReference type="GO" id="GO:0016705">
    <property type="term" value="F:oxidoreductase activity, acting on paired donors, with incorporation or reduction of molecular oxygen"/>
    <property type="evidence" value="ECO:0007669"/>
    <property type="project" value="InterPro"/>
</dbReference>
<dbReference type="GO" id="GO:0020037">
    <property type="term" value="F:heme binding"/>
    <property type="evidence" value="ECO:0007669"/>
    <property type="project" value="InterPro"/>
</dbReference>
<proteinExistence type="inferred from homology"/>
<keyword evidence="5 13" id="KW-0349">Heme</keyword>
<dbReference type="Gene3D" id="1.10.630.10">
    <property type="entry name" value="Cytochrome P450"/>
    <property type="match status" value="1"/>
</dbReference>
<evidence type="ECO:0000313" key="17">
    <source>
        <dbReference type="Proteomes" id="UP001152759"/>
    </source>
</evidence>
<protein>
    <recommendedName>
        <fullName evidence="18">Cytochrome P450</fullName>
    </recommendedName>
</protein>
<dbReference type="AlphaFoldDB" id="A0A9P0AM56"/>
<organism evidence="16 17">
    <name type="scientific">Bemisia tabaci</name>
    <name type="common">Sweetpotato whitefly</name>
    <name type="synonym">Aleurodes tabaci</name>
    <dbReference type="NCBI Taxonomy" id="7038"/>
    <lineage>
        <taxon>Eukaryota</taxon>
        <taxon>Metazoa</taxon>
        <taxon>Ecdysozoa</taxon>
        <taxon>Arthropoda</taxon>
        <taxon>Hexapoda</taxon>
        <taxon>Insecta</taxon>
        <taxon>Pterygota</taxon>
        <taxon>Neoptera</taxon>
        <taxon>Paraneoptera</taxon>
        <taxon>Hemiptera</taxon>
        <taxon>Sternorrhyncha</taxon>
        <taxon>Aleyrodoidea</taxon>
        <taxon>Aleyrodidae</taxon>
        <taxon>Aleyrodinae</taxon>
        <taxon>Bemisia</taxon>
    </lineage>
</organism>
<keyword evidence="9 14" id="KW-0560">Oxidoreductase</keyword>
<evidence type="ECO:0000313" key="16">
    <source>
        <dbReference type="EMBL" id="CAH0394509.1"/>
    </source>
</evidence>
<evidence type="ECO:0000256" key="9">
    <source>
        <dbReference type="ARBA" id="ARBA00023002"/>
    </source>
</evidence>
<evidence type="ECO:0000256" key="6">
    <source>
        <dbReference type="ARBA" id="ARBA00022723"/>
    </source>
</evidence>
<evidence type="ECO:0008006" key="18">
    <source>
        <dbReference type="Google" id="ProtNLM"/>
    </source>
</evidence>
<dbReference type="EMBL" id="OU963869">
    <property type="protein sequence ID" value="CAH0394509.1"/>
    <property type="molecule type" value="Genomic_DNA"/>
</dbReference>
<dbReference type="Pfam" id="PF00067">
    <property type="entry name" value="p450"/>
    <property type="match status" value="1"/>
</dbReference>
<evidence type="ECO:0000256" key="8">
    <source>
        <dbReference type="ARBA" id="ARBA00022848"/>
    </source>
</evidence>
<dbReference type="GO" id="GO:0005506">
    <property type="term" value="F:iron ion binding"/>
    <property type="evidence" value="ECO:0007669"/>
    <property type="project" value="InterPro"/>
</dbReference>
<sequence length="517" mass="59575">MEISIPGLSDVTWALLSILCICLTLIWGIHKWRRRHTERLASKFPGPTALPIIGNALTLFNRTYYDLLRIITGLCQEYGSPFKIWLGSRLVVFITKPEDIQIILNSSKTLEKDNVYMFVEAMVGAGLLTAPLEKWKKTRKILTPPFSPKNITRFVPLMNERATIIIQKMQQHCGSGVEIDFYPYFFTSAFDTVCEASFGVQVDSQLGRSGNWSQVIFRITPLVMERLLAPWLYMDYIYEKTNAAKALKKYCNDFREFCNNVINESKKLFSKNCGNKNDDMNGDIDCPEYLLDAIHDSQEDSIYTYSDLDKTDEAMTFLIAGSESTAQTICFVMLMLAIHPEYQEKIFEEQYNIFGDADRPVTQDDQDKMEYLEQVIKETLRLFPVAPLFVRYAEEDTKLTQNYVLPAGATAVIYPFFTHYDPELWPEPNIFNPDNFTAEKKANRHKYAFIPFSGGPRGCIGKQFSMLAMKTTLSIFIRQFRVSTTKKLEDVDVYMDVVLRCKGGWNMKFEQRINQKS</sequence>
<evidence type="ECO:0000256" key="2">
    <source>
        <dbReference type="ARBA" id="ARBA00004174"/>
    </source>
</evidence>
<dbReference type="CDD" id="cd20628">
    <property type="entry name" value="CYP4"/>
    <property type="match status" value="1"/>
</dbReference>
<dbReference type="InterPro" id="IPR050196">
    <property type="entry name" value="Cytochrome_P450_Monoox"/>
</dbReference>
<keyword evidence="7" id="KW-0256">Endoplasmic reticulum</keyword>
<comment type="subcellular location">
    <subcellularLocation>
        <location evidence="3">Endoplasmic reticulum membrane</location>
        <topology evidence="3">Peripheral membrane protein</topology>
    </subcellularLocation>
    <subcellularLocation>
        <location evidence="2">Microsome membrane</location>
        <topology evidence="2">Peripheral membrane protein</topology>
    </subcellularLocation>
</comment>
<keyword evidence="8" id="KW-0492">Microsome</keyword>
<keyword evidence="12 15" id="KW-0472">Membrane</keyword>
<dbReference type="InterPro" id="IPR001128">
    <property type="entry name" value="Cyt_P450"/>
</dbReference>
<dbReference type="PANTHER" id="PTHR24291:SF189">
    <property type="entry name" value="CYTOCHROME P450 4C3-RELATED"/>
    <property type="match status" value="1"/>
</dbReference>
<keyword evidence="15" id="KW-1133">Transmembrane helix</keyword>
<evidence type="ECO:0000256" key="12">
    <source>
        <dbReference type="ARBA" id="ARBA00023136"/>
    </source>
</evidence>
<dbReference type="InterPro" id="IPR002401">
    <property type="entry name" value="Cyt_P450_E_grp-I"/>
</dbReference>
<dbReference type="SUPFAM" id="SSF48264">
    <property type="entry name" value="Cytochrome P450"/>
    <property type="match status" value="1"/>
</dbReference>
<keyword evidence="17" id="KW-1185">Reference proteome</keyword>
<keyword evidence="6 13" id="KW-0479">Metal-binding</keyword>
<evidence type="ECO:0000256" key="7">
    <source>
        <dbReference type="ARBA" id="ARBA00022824"/>
    </source>
</evidence>
<dbReference type="PANTHER" id="PTHR24291">
    <property type="entry name" value="CYTOCHROME P450 FAMILY 4"/>
    <property type="match status" value="1"/>
</dbReference>
<name>A0A9P0AM56_BEMTA</name>
<keyword evidence="11 14" id="KW-0503">Monooxygenase</keyword>
<dbReference type="PRINTS" id="PR00385">
    <property type="entry name" value="P450"/>
</dbReference>
<evidence type="ECO:0000256" key="4">
    <source>
        <dbReference type="ARBA" id="ARBA00010617"/>
    </source>
</evidence>
<evidence type="ECO:0000256" key="11">
    <source>
        <dbReference type="ARBA" id="ARBA00023033"/>
    </source>
</evidence>
<accession>A0A9P0AM56</accession>
<evidence type="ECO:0000256" key="5">
    <source>
        <dbReference type="ARBA" id="ARBA00022617"/>
    </source>
</evidence>
<evidence type="ECO:0000256" key="10">
    <source>
        <dbReference type="ARBA" id="ARBA00023004"/>
    </source>
</evidence>
<keyword evidence="10 13" id="KW-0408">Iron</keyword>
<comment type="cofactor">
    <cofactor evidence="1 13">
        <name>heme</name>
        <dbReference type="ChEBI" id="CHEBI:30413"/>
    </cofactor>
</comment>